<evidence type="ECO:0000256" key="10">
    <source>
        <dbReference type="ARBA" id="ARBA00022840"/>
    </source>
</evidence>
<gene>
    <name evidence="16" type="ORF">H8710_07770</name>
</gene>
<evidence type="ECO:0000256" key="6">
    <source>
        <dbReference type="ARBA" id="ARBA00022553"/>
    </source>
</evidence>
<evidence type="ECO:0000256" key="4">
    <source>
        <dbReference type="ARBA" id="ARBA00012438"/>
    </source>
</evidence>
<dbReference type="PANTHER" id="PTHR45453:SF1">
    <property type="entry name" value="PHOSPHATE REGULON SENSOR PROTEIN PHOR"/>
    <property type="match status" value="1"/>
</dbReference>
<feature type="transmembrane region" description="Helical" evidence="13">
    <location>
        <begin position="36"/>
        <end position="55"/>
    </location>
</feature>
<evidence type="ECO:0000259" key="15">
    <source>
        <dbReference type="PROSITE" id="PS50112"/>
    </source>
</evidence>
<dbReference type="InterPro" id="IPR003661">
    <property type="entry name" value="HisK_dim/P_dom"/>
</dbReference>
<dbReference type="PROSITE" id="PS50109">
    <property type="entry name" value="HIS_KIN"/>
    <property type="match status" value="1"/>
</dbReference>
<dbReference type="CDD" id="cd00075">
    <property type="entry name" value="HATPase"/>
    <property type="match status" value="1"/>
</dbReference>
<keyword evidence="11" id="KW-0902">Two-component regulatory system</keyword>
<dbReference type="SMART" id="SM00388">
    <property type="entry name" value="HisKA"/>
    <property type="match status" value="1"/>
</dbReference>
<proteinExistence type="predicted"/>
<dbReference type="GO" id="GO:0005886">
    <property type="term" value="C:plasma membrane"/>
    <property type="evidence" value="ECO:0007669"/>
    <property type="project" value="UniProtKB-SubCell"/>
</dbReference>
<keyword evidence="10" id="KW-0067">ATP-binding</keyword>
<evidence type="ECO:0000256" key="8">
    <source>
        <dbReference type="ARBA" id="ARBA00022741"/>
    </source>
</evidence>
<dbReference type="PANTHER" id="PTHR45453">
    <property type="entry name" value="PHOSPHATE REGULON SENSOR PROTEIN PHOR"/>
    <property type="match status" value="1"/>
</dbReference>
<dbReference type="InterPro" id="IPR003594">
    <property type="entry name" value="HATPase_dom"/>
</dbReference>
<dbReference type="Pfam" id="PF13188">
    <property type="entry name" value="PAS_8"/>
    <property type="match status" value="1"/>
</dbReference>
<dbReference type="InterPro" id="IPR050351">
    <property type="entry name" value="BphY/WalK/GraS-like"/>
</dbReference>
<evidence type="ECO:0000256" key="11">
    <source>
        <dbReference type="ARBA" id="ARBA00023012"/>
    </source>
</evidence>
<keyword evidence="7" id="KW-0808">Transferase</keyword>
<reference evidence="16" key="1">
    <citation type="submission" date="2020-08" db="EMBL/GenBank/DDBJ databases">
        <title>Genome public.</title>
        <authorList>
            <person name="Liu C."/>
            <person name="Sun Q."/>
        </authorList>
    </citation>
    <scope>NUCLEOTIDE SEQUENCE</scope>
    <source>
        <strain evidence="16">NSJ-33</strain>
    </source>
</reference>
<evidence type="ECO:0000313" key="16">
    <source>
        <dbReference type="EMBL" id="MBC8559959.1"/>
    </source>
</evidence>
<keyword evidence="8" id="KW-0547">Nucleotide-binding</keyword>
<comment type="subcellular location">
    <subcellularLocation>
        <location evidence="2">Cell membrane</location>
    </subcellularLocation>
    <subcellularLocation>
        <location evidence="3">Membrane raft</location>
        <topology evidence="3">Multi-pass membrane protein</topology>
    </subcellularLocation>
</comment>
<dbReference type="EMBL" id="JACRSV010000002">
    <property type="protein sequence ID" value="MBC8559959.1"/>
    <property type="molecule type" value="Genomic_DNA"/>
</dbReference>
<dbReference type="GO" id="GO:0045121">
    <property type="term" value="C:membrane raft"/>
    <property type="evidence" value="ECO:0007669"/>
    <property type="project" value="UniProtKB-SubCell"/>
</dbReference>
<evidence type="ECO:0000256" key="13">
    <source>
        <dbReference type="SAM" id="Phobius"/>
    </source>
</evidence>
<evidence type="ECO:0000256" key="7">
    <source>
        <dbReference type="ARBA" id="ARBA00022679"/>
    </source>
</evidence>
<dbReference type="InterPro" id="IPR035965">
    <property type="entry name" value="PAS-like_dom_sf"/>
</dbReference>
<dbReference type="SUPFAM" id="SSF55874">
    <property type="entry name" value="ATPase domain of HSP90 chaperone/DNA topoisomerase II/histidine kinase"/>
    <property type="match status" value="1"/>
</dbReference>
<feature type="domain" description="Histidine kinase" evidence="14">
    <location>
        <begin position="239"/>
        <end position="455"/>
    </location>
</feature>
<dbReference type="InterPro" id="IPR005467">
    <property type="entry name" value="His_kinase_dom"/>
</dbReference>
<dbReference type="Pfam" id="PF00512">
    <property type="entry name" value="HisKA"/>
    <property type="match status" value="1"/>
</dbReference>
<dbReference type="FunFam" id="3.30.565.10:FF:000023">
    <property type="entry name" value="PAS domain-containing sensor histidine kinase"/>
    <property type="match status" value="1"/>
</dbReference>
<dbReference type="Pfam" id="PF02518">
    <property type="entry name" value="HATPase_c"/>
    <property type="match status" value="1"/>
</dbReference>
<dbReference type="SUPFAM" id="SSF55785">
    <property type="entry name" value="PYP-like sensor domain (PAS domain)"/>
    <property type="match status" value="1"/>
</dbReference>
<keyword evidence="9" id="KW-0418">Kinase</keyword>
<name>A0A926E4G9_9FIRM</name>
<protein>
    <recommendedName>
        <fullName evidence="4">histidine kinase</fullName>
        <ecNumber evidence="4">2.7.13.3</ecNumber>
    </recommendedName>
</protein>
<dbReference type="AlphaFoldDB" id="A0A926E4G9"/>
<evidence type="ECO:0000256" key="12">
    <source>
        <dbReference type="ARBA" id="ARBA00023136"/>
    </source>
</evidence>
<evidence type="ECO:0000256" key="2">
    <source>
        <dbReference type="ARBA" id="ARBA00004236"/>
    </source>
</evidence>
<dbReference type="GO" id="GO:0005524">
    <property type="term" value="F:ATP binding"/>
    <property type="evidence" value="ECO:0007669"/>
    <property type="project" value="UniProtKB-KW"/>
</dbReference>
<organism evidence="16 17">
    <name type="scientific">Fumia xinanensis</name>
    <dbReference type="NCBI Taxonomy" id="2763659"/>
    <lineage>
        <taxon>Bacteria</taxon>
        <taxon>Bacillati</taxon>
        <taxon>Bacillota</taxon>
        <taxon>Clostridia</taxon>
        <taxon>Eubacteriales</taxon>
        <taxon>Oscillospiraceae</taxon>
        <taxon>Fumia</taxon>
    </lineage>
</organism>
<dbReference type="InterPro" id="IPR036890">
    <property type="entry name" value="HATPase_C_sf"/>
</dbReference>
<keyword evidence="6" id="KW-0597">Phosphoprotein</keyword>
<dbReference type="SUPFAM" id="SSF47384">
    <property type="entry name" value="Homodimeric domain of signal transducing histidine kinase"/>
    <property type="match status" value="1"/>
</dbReference>
<dbReference type="CDD" id="cd00130">
    <property type="entry name" value="PAS"/>
    <property type="match status" value="1"/>
</dbReference>
<comment type="caution">
    <text evidence="16">The sequence shown here is derived from an EMBL/GenBank/DDBJ whole genome shotgun (WGS) entry which is preliminary data.</text>
</comment>
<keyword evidence="5" id="KW-1003">Cell membrane</keyword>
<dbReference type="Gene3D" id="3.30.565.10">
    <property type="entry name" value="Histidine kinase-like ATPase, C-terminal domain"/>
    <property type="match status" value="1"/>
</dbReference>
<evidence type="ECO:0000256" key="1">
    <source>
        <dbReference type="ARBA" id="ARBA00000085"/>
    </source>
</evidence>
<dbReference type="PRINTS" id="PR00344">
    <property type="entry name" value="BCTRLSENSOR"/>
</dbReference>
<dbReference type="GO" id="GO:0016036">
    <property type="term" value="P:cellular response to phosphate starvation"/>
    <property type="evidence" value="ECO:0007669"/>
    <property type="project" value="TreeGrafter"/>
</dbReference>
<dbReference type="Proteomes" id="UP000610760">
    <property type="component" value="Unassembled WGS sequence"/>
</dbReference>
<evidence type="ECO:0000256" key="3">
    <source>
        <dbReference type="ARBA" id="ARBA00004314"/>
    </source>
</evidence>
<dbReference type="SMART" id="SM00091">
    <property type="entry name" value="PAS"/>
    <property type="match status" value="1"/>
</dbReference>
<keyword evidence="17" id="KW-1185">Reference proteome</keyword>
<evidence type="ECO:0000256" key="9">
    <source>
        <dbReference type="ARBA" id="ARBA00022777"/>
    </source>
</evidence>
<dbReference type="CDD" id="cd00082">
    <property type="entry name" value="HisKA"/>
    <property type="match status" value="1"/>
</dbReference>
<keyword evidence="13" id="KW-1133">Transmembrane helix</keyword>
<accession>A0A926E4G9</accession>
<evidence type="ECO:0000313" key="17">
    <source>
        <dbReference type="Proteomes" id="UP000610760"/>
    </source>
</evidence>
<sequence length="458" mass="50752">MERAILCRNILLVLLTAGLTAGGAAIFMHTGNSTAFWAYLTVSVLLLAAVCILLAKNTRKAAYRSMEKLTRQLEDKGEKFAFSPEASGAAPEIEELSEHIRGICNQLVATQMKRRNQKRQFDFILANMNEGFLMVDTDKRVIALNGSAAQILGIQEDAAGRDLQEIIDDKDILEAVDKAIGKNKVTAFDVLAANGSIYSLNVKLVRNPNFVDRSCIMIALFDVTAERTALKQRQDFFSNASHELKTPITSILGFAELLEAGLVTEPEKAMDSVKIIRREARRMTRIIDDLLFISKLENDGDQAPVTQVNIRDLLEEIKEALMPSMMEKNITLEISGGEFSVPAAYGHMHNLFGNLIQNAVKYNVENGSVFVRVERDDKYMYLTVKDTGIGIPQEMQQRVFERFFRVDKGRSRSVGGTGLGLAIVKHIVSLYDGNVTLESALGKGTIITAKLRMDRIGA</sequence>
<evidence type="ECO:0000256" key="5">
    <source>
        <dbReference type="ARBA" id="ARBA00022475"/>
    </source>
</evidence>
<dbReference type="InterPro" id="IPR036097">
    <property type="entry name" value="HisK_dim/P_sf"/>
</dbReference>
<dbReference type="Gene3D" id="1.10.287.130">
    <property type="match status" value="1"/>
</dbReference>
<comment type="catalytic activity">
    <reaction evidence="1">
        <text>ATP + protein L-histidine = ADP + protein N-phospho-L-histidine.</text>
        <dbReference type="EC" id="2.7.13.3"/>
    </reaction>
</comment>
<dbReference type="PROSITE" id="PS50112">
    <property type="entry name" value="PAS"/>
    <property type="match status" value="1"/>
</dbReference>
<dbReference type="EC" id="2.7.13.3" evidence="4"/>
<feature type="domain" description="PAS" evidence="15">
    <location>
        <begin position="117"/>
        <end position="157"/>
    </location>
</feature>
<feature type="transmembrane region" description="Helical" evidence="13">
    <location>
        <begin position="12"/>
        <end position="30"/>
    </location>
</feature>
<dbReference type="Gene3D" id="3.30.450.20">
    <property type="entry name" value="PAS domain"/>
    <property type="match status" value="1"/>
</dbReference>
<dbReference type="FunFam" id="1.10.287.130:FF:000001">
    <property type="entry name" value="Two-component sensor histidine kinase"/>
    <property type="match status" value="1"/>
</dbReference>
<dbReference type="SMART" id="SM00387">
    <property type="entry name" value="HATPase_c"/>
    <property type="match status" value="1"/>
</dbReference>
<evidence type="ECO:0000259" key="14">
    <source>
        <dbReference type="PROSITE" id="PS50109"/>
    </source>
</evidence>
<keyword evidence="13" id="KW-0812">Transmembrane</keyword>
<dbReference type="GO" id="GO:0004721">
    <property type="term" value="F:phosphoprotein phosphatase activity"/>
    <property type="evidence" value="ECO:0007669"/>
    <property type="project" value="TreeGrafter"/>
</dbReference>
<dbReference type="InterPro" id="IPR004358">
    <property type="entry name" value="Sig_transdc_His_kin-like_C"/>
</dbReference>
<dbReference type="RefSeq" id="WP_249294929.1">
    <property type="nucleotide sequence ID" value="NZ_JACRSV010000002.1"/>
</dbReference>
<dbReference type="InterPro" id="IPR000014">
    <property type="entry name" value="PAS"/>
</dbReference>
<keyword evidence="12 13" id="KW-0472">Membrane</keyword>
<dbReference type="GO" id="GO:0000155">
    <property type="term" value="F:phosphorelay sensor kinase activity"/>
    <property type="evidence" value="ECO:0007669"/>
    <property type="project" value="InterPro"/>
</dbReference>